<organism evidence="1">
    <name type="scientific">Nephila pilipes</name>
    <name type="common">Giant wood spider</name>
    <name type="synonym">Nephila maculata</name>
    <dbReference type="NCBI Taxonomy" id="299642"/>
    <lineage>
        <taxon>Eukaryota</taxon>
        <taxon>Metazoa</taxon>
        <taxon>Ecdysozoa</taxon>
        <taxon>Arthropoda</taxon>
        <taxon>Chelicerata</taxon>
        <taxon>Arachnida</taxon>
        <taxon>Araneae</taxon>
        <taxon>Araneomorphae</taxon>
        <taxon>Entelegynae</taxon>
        <taxon>Araneoidea</taxon>
        <taxon>Nephilidae</taxon>
        <taxon>Nephila</taxon>
    </lineage>
</organism>
<evidence type="ECO:0000313" key="1">
    <source>
        <dbReference type="EMBL" id="AII98063.1"/>
    </source>
</evidence>
<dbReference type="EMBL" id="KF433742">
    <property type="protein sequence ID" value="AII98063.1"/>
    <property type="molecule type" value="mRNA"/>
</dbReference>
<protein>
    <submittedName>
        <fullName evidence="1">BLTX720</fullName>
    </submittedName>
</protein>
<sequence>MGERNVGVHV</sequence>
<name>A0A076L0V2_NEPPI</name>
<accession>A0A076L0V2</accession>
<proteinExistence type="evidence at transcript level"/>
<reference evidence="1" key="1">
    <citation type="submission" date="2013-07" db="EMBL/GenBank/DDBJ databases">
        <title>Nephila pilipes venom gland.</title>
        <authorList>
            <person name="Huo L.J."/>
        </authorList>
    </citation>
    <scope>NUCLEOTIDE SEQUENCE</scope>
    <source>
        <tissue evidence="1">Venom gland</tissue>
    </source>
</reference>